<dbReference type="NCBIfam" id="TIGR00830">
    <property type="entry name" value="PTBA"/>
    <property type="match status" value="1"/>
</dbReference>
<dbReference type="InterPro" id="IPR050890">
    <property type="entry name" value="PTS_EIIA_component"/>
</dbReference>
<dbReference type="InterPro" id="IPR001127">
    <property type="entry name" value="PTS_EIIA_1_perm"/>
</dbReference>
<dbReference type="PANTHER" id="PTHR45008">
    <property type="entry name" value="PTS SYSTEM GLUCOSE-SPECIFIC EIIA COMPONENT"/>
    <property type="match status" value="1"/>
</dbReference>
<evidence type="ECO:0000256" key="1">
    <source>
        <dbReference type="ARBA" id="ARBA00004496"/>
    </source>
</evidence>
<keyword evidence="9" id="KW-1185">Reference proteome</keyword>
<keyword evidence="6" id="KW-0418">Kinase</keyword>
<dbReference type="PANTHER" id="PTHR45008:SF1">
    <property type="entry name" value="PTS SYSTEM GLUCOSE-SPECIFIC EIIA COMPONENT"/>
    <property type="match status" value="1"/>
</dbReference>
<dbReference type="GO" id="GO:0016301">
    <property type="term" value="F:kinase activity"/>
    <property type="evidence" value="ECO:0007669"/>
    <property type="project" value="UniProtKB-KW"/>
</dbReference>
<comment type="subcellular location">
    <subcellularLocation>
        <location evidence="1">Cytoplasm</location>
    </subcellularLocation>
</comment>
<sequence length="165" mass="18313">MFLFRKKRIEVYAPISGEVIKIEDVQDPVFSTKMLGDGFAIIPKSTKEATFLAPISGVLTTTMDAGHAYGITEKSTKIECLVHIGMDTVELNGKGFDVKVKKEDKITAKDLLVKVNLDSIKKNNKDITTPIVFTKETIAEYGYKINILKYGKVKQGDVIAELVKE</sequence>
<evidence type="ECO:0000256" key="5">
    <source>
        <dbReference type="ARBA" id="ARBA00022683"/>
    </source>
</evidence>
<evidence type="ECO:0000256" key="3">
    <source>
        <dbReference type="ARBA" id="ARBA00022597"/>
    </source>
</evidence>
<evidence type="ECO:0000256" key="6">
    <source>
        <dbReference type="ARBA" id="ARBA00022777"/>
    </source>
</evidence>
<dbReference type="PROSITE" id="PS51093">
    <property type="entry name" value="PTS_EIIA_TYPE_1"/>
    <property type="match status" value="1"/>
</dbReference>
<name>A0A846TPQ6_9MOLU</name>
<dbReference type="Gene3D" id="2.70.70.10">
    <property type="entry name" value="Glucose Permease (Domain IIA)"/>
    <property type="match status" value="1"/>
</dbReference>
<dbReference type="GO" id="GO:0009401">
    <property type="term" value="P:phosphoenolpyruvate-dependent sugar phosphotransferase system"/>
    <property type="evidence" value="ECO:0007669"/>
    <property type="project" value="UniProtKB-KW"/>
</dbReference>
<keyword evidence="3 8" id="KW-0762">Sugar transport</keyword>
<gene>
    <name evidence="8" type="ORF">HER12_00620</name>
</gene>
<organism evidence="8 9">
    <name type="scientific">Spiroplasma platyhelix PALS-1</name>
    <dbReference type="NCBI Taxonomy" id="1276218"/>
    <lineage>
        <taxon>Bacteria</taxon>
        <taxon>Bacillati</taxon>
        <taxon>Mycoplasmatota</taxon>
        <taxon>Mollicutes</taxon>
        <taxon>Entomoplasmatales</taxon>
        <taxon>Spiroplasmataceae</taxon>
        <taxon>Spiroplasma</taxon>
    </lineage>
</organism>
<evidence type="ECO:0000313" key="8">
    <source>
        <dbReference type="EMBL" id="NKE38260.1"/>
    </source>
</evidence>
<dbReference type="EMBL" id="JAAVVK010000001">
    <property type="protein sequence ID" value="NKE38260.1"/>
    <property type="molecule type" value="Genomic_DNA"/>
</dbReference>
<keyword evidence="5" id="KW-0598">Phosphotransferase system</keyword>
<proteinExistence type="predicted"/>
<dbReference type="RefSeq" id="WP_168104736.1">
    <property type="nucleotide sequence ID" value="NZ_CP051215.1"/>
</dbReference>
<dbReference type="Proteomes" id="UP000584587">
    <property type="component" value="Unassembled WGS sequence"/>
</dbReference>
<accession>A0A846TPQ6</accession>
<reference evidence="8 9" key="1">
    <citation type="submission" date="2020-04" db="EMBL/GenBank/DDBJ databases">
        <title>Complete genome sequence of Spiroplasma platyhelix ATCC 51748, an insect isolate.</title>
        <authorList>
            <person name="Green E.A."/>
            <person name="Klassen J.L."/>
        </authorList>
    </citation>
    <scope>NUCLEOTIDE SEQUENCE [LARGE SCALE GENOMIC DNA]</scope>
    <source>
        <strain evidence="8 9">PALS-1</strain>
    </source>
</reference>
<evidence type="ECO:0000313" key="9">
    <source>
        <dbReference type="Proteomes" id="UP000584587"/>
    </source>
</evidence>
<dbReference type="Pfam" id="PF00358">
    <property type="entry name" value="PTS_EIIA_1"/>
    <property type="match status" value="1"/>
</dbReference>
<comment type="caution">
    <text evidence="8">The sequence shown here is derived from an EMBL/GenBank/DDBJ whole genome shotgun (WGS) entry which is preliminary data.</text>
</comment>
<keyword evidence="2" id="KW-0813">Transport</keyword>
<dbReference type="AlphaFoldDB" id="A0A846TPQ6"/>
<evidence type="ECO:0000256" key="4">
    <source>
        <dbReference type="ARBA" id="ARBA00022679"/>
    </source>
</evidence>
<dbReference type="GO" id="GO:0005737">
    <property type="term" value="C:cytoplasm"/>
    <property type="evidence" value="ECO:0007669"/>
    <property type="project" value="UniProtKB-SubCell"/>
</dbReference>
<evidence type="ECO:0000259" key="7">
    <source>
        <dbReference type="PROSITE" id="PS51093"/>
    </source>
</evidence>
<dbReference type="InterPro" id="IPR011055">
    <property type="entry name" value="Dup_hybrid_motif"/>
</dbReference>
<evidence type="ECO:0000256" key="2">
    <source>
        <dbReference type="ARBA" id="ARBA00022448"/>
    </source>
</evidence>
<feature type="domain" description="PTS EIIA type-1" evidence="7">
    <location>
        <begin position="27"/>
        <end position="135"/>
    </location>
</feature>
<keyword evidence="4" id="KW-0808">Transferase</keyword>
<protein>
    <submittedName>
        <fullName evidence="8">PTS glucose transporter subunit IIA</fullName>
    </submittedName>
</protein>
<dbReference type="SUPFAM" id="SSF51261">
    <property type="entry name" value="Duplicated hybrid motif"/>
    <property type="match status" value="1"/>
</dbReference>